<dbReference type="AlphaFoldDB" id="A0A0K9Z1C1"/>
<dbReference type="PATRIC" id="fig|54915.3.peg.5266"/>
<dbReference type="STRING" id="54915.ADS79_00635"/>
<evidence type="ECO:0000313" key="1">
    <source>
        <dbReference type="EMBL" id="KNB74255.1"/>
    </source>
</evidence>
<name>A0A0K9Z1C1_9BACL</name>
<dbReference type="EMBL" id="LGIQ01000002">
    <property type="protein sequence ID" value="KNB74255.1"/>
    <property type="molecule type" value="Genomic_DNA"/>
</dbReference>
<accession>A0A0K9Z1C1</accession>
<dbReference type="Proteomes" id="UP000036834">
    <property type="component" value="Unassembled WGS sequence"/>
</dbReference>
<sequence>MPAWLKKSPPQAQSTISACTCGKISEDTNALAVVMLLKEYVITSHRGSLFKKIFPIIHQIEANMQAPEFREIKRS</sequence>
<gene>
    <name evidence="1" type="ORF">ADS79_00635</name>
</gene>
<proteinExistence type="predicted"/>
<reference evidence="2" key="1">
    <citation type="submission" date="2015-07" db="EMBL/GenBank/DDBJ databases">
        <title>Genome sequencing project for genomic taxonomy and phylogenomics of Bacillus-like bacteria.</title>
        <authorList>
            <person name="Liu B."/>
            <person name="Wang J."/>
            <person name="Zhu Y."/>
            <person name="Liu G."/>
            <person name="Chen Q."/>
            <person name="Chen Z."/>
            <person name="Lan J."/>
            <person name="Che J."/>
            <person name="Ge C."/>
            <person name="Shi H."/>
            <person name="Pan Z."/>
            <person name="Liu X."/>
        </authorList>
    </citation>
    <scope>NUCLEOTIDE SEQUENCE [LARGE SCALE GENOMIC DNA]</scope>
    <source>
        <strain evidence="2">DSM 9887</strain>
    </source>
</reference>
<protein>
    <submittedName>
        <fullName evidence="1">Uncharacterized protein</fullName>
    </submittedName>
</protein>
<comment type="caution">
    <text evidence="1">The sequence shown here is derived from an EMBL/GenBank/DDBJ whole genome shotgun (WGS) entry which is preliminary data.</text>
</comment>
<dbReference type="PROSITE" id="PS51257">
    <property type="entry name" value="PROKAR_LIPOPROTEIN"/>
    <property type="match status" value="1"/>
</dbReference>
<organism evidence="1 2">
    <name type="scientific">Brevibacillus reuszeri</name>
    <dbReference type="NCBI Taxonomy" id="54915"/>
    <lineage>
        <taxon>Bacteria</taxon>
        <taxon>Bacillati</taxon>
        <taxon>Bacillota</taxon>
        <taxon>Bacilli</taxon>
        <taxon>Bacillales</taxon>
        <taxon>Paenibacillaceae</taxon>
        <taxon>Brevibacillus</taxon>
    </lineage>
</organism>
<evidence type="ECO:0000313" key="2">
    <source>
        <dbReference type="Proteomes" id="UP000036834"/>
    </source>
</evidence>